<dbReference type="AlphaFoldDB" id="A0A9Y2AJ48"/>
<comment type="function">
    <text evidence="1">Essential for recycling GMP and indirectly, cGMP.</text>
</comment>
<evidence type="ECO:0000313" key="8">
    <source>
        <dbReference type="Proteomes" id="UP001243623"/>
    </source>
</evidence>
<dbReference type="RefSeq" id="WP_147669361.1">
    <property type="nucleotide sequence ID" value="NZ_CP120678.1"/>
</dbReference>
<name>A0A9Y2AJ48_9FIRM</name>
<dbReference type="InterPro" id="IPR008144">
    <property type="entry name" value="Guanylate_kin-like_dom"/>
</dbReference>
<comment type="catalytic activity">
    <reaction evidence="5">
        <text>GMP + ATP = GDP + ADP</text>
        <dbReference type="Rhea" id="RHEA:20780"/>
        <dbReference type="ChEBI" id="CHEBI:30616"/>
        <dbReference type="ChEBI" id="CHEBI:58115"/>
        <dbReference type="ChEBI" id="CHEBI:58189"/>
        <dbReference type="ChEBI" id="CHEBI:456216"/>
        <dbReference type="EC" id="2.7.4.8"/>
    </reaction>
</comment>
<feature type="domain" description="Guanylate kinase-like" evidence="6">
    <location>
        <begin position="2"/>
        <end position="176"/>
    </location>
</feature>
<accession>A0A9Y2AJ48</accession>
<evidence type="ECO:0000256" key="3">
    <source>
        <dbReference type="ARBA" id="ARBA00022679"/>
    </source>
</evidence>
<dbReference type="KEGG" id="sgbi:P3F81_00050"/>
<dbReference type="EMBL" id="CP120678">
    <property type="protein sequence ID" value="WIW70761.1"/>
    <property type="molecule type" value="Genomic_DNA"/>
</dbReference>
<dbReference type="PANTHER" id="PTHR23117">
    <property type="entry name" value="GUANYLATE KINASE-RELATED"/>
    <property type="match status" value="1"/>
</dbReference>
<evidence type="ECO:0000256" key="1">
    <source>
        <dbReference type="ARBA" id="ARBA00003531"/>
    </source>
</evidence>
<organism evidence="7 8">
    <name type="scientific">Selenobaculum gibii</name>
    <dbReference type="NCBI Taxonomy" id="3054208"/>
    <lineage>
        <taxon>Bacteria</taxon>
        <taxon>Bacillati</taxon>
        <taxon>Bacillota</taxon>
        <taxon>Negativicutes</taxon>
        <taxon>Selenomonadales</taxon>
        <taxon>Selenomonadaceae</taxon>
        <taxon>Selenobaculum</taxon>
    </lineage>
</organism>
<evidence type="ECO:0000256" key="5">
    <source>
        <dbReference type="ARBA" id="ARBA00048594"/>
    </source>
</evidence>
<comment type="similarity">
    <text evidence="2">Belongs to the guanylate kinase family.</text>
</comment>
<keyword evidence="4" id="KW-0418">Kinase</keyword>
<dbReference type="InterPro" id="IPR027417">
    <property type="entry name" value="P-loop_NTPase"/>
</dbReference>
<proteinExistence type="inferred from homology"/>
<protein>
    <submittedName>
        <fullName evidence="7">AAA family ATPase</fullName>
    </submittedName>
</protein>
<keyword evidence="8" id="KW-1185">Reference proteome</keyword>
<dbReference type="PROSITE" id="PS50052">
    <property type="entry name" value="GUANYLATE_KINASE_2"/>
    <property type="match status" value="1"/>
</dbReference>
<dbReference type="InterPro" id="IPR008145">
    <property type="entry name" value="GK/Ca_channel_bsu"/>
</dbReference>
<sequence length="178" mass="20632">MTKIYAILGPHAAGKSTLLKILRNRGFSSIVSHTTRKITDSETNNIEYKFVSKENFLKLDLVEKSTYQGNYYGIEKNELLNKMQENKINFVLVDKNGLKQLKKLLSHRIESIYIMVDYVTMVERMLKRGETNANIKKQLEYAEANGEFDNWKICDHIVKNVLDVDTSIRQILAIINRC</sequence>
<evidence type="ECO:0000256" key="4">
    <source>
        <dbReference type="ARBA" id="ARBA00022777"/>
    </source>
</evidence>
<evidence type="ECO:0000313" key="7">
    <source>
        <dbReference type="EMBL" id="WIW70761.1"/>
    </source>
</evidence>
<dbReference type="GO" id="GO:0005829">
    <property type="term" value="C:cytosol"/>
    <property type="evidence" value="ECO:0007669"/>
    <property type="project" value="TreeGrafter"/>
</dbReference>
<evidence type="ECO:0000256" key="2">
    <source>
        <dbReference type="ARBA" id="ARBA00005790"/>
    </source>
</evidence>
<dbReference type="Gene3D" id="3.40.50.300">
    <property type="entry name" value="P-loop containing nucleotide triphosphate hydrolases"/>
    <property type="match status" value="1"/>
</dbReference>
<dbReference type="GO" id="GO:0004385">
    <property type="term" value="F:GMP kinase activity"/>
    <property type="evidence" value="ECO:0007669"/>
    <property type="project" value="UniProtKB-EC"/>
</dbReference>
<dbReference type="SUPFAM" id="SSF52540">
    <property type="entry name" value="P-loop containing nucleoside triphosphate hydrolases"/>
    <property type="match status" value="1"/>
</dbReference>
<dbReference type="Proteomes" id="UP001243623">
    <property type="component" value="Chromosome"/>
</dbReference>
<dbReference type="PANTHER" id="PTHR23117:SF13">
    <property type="entry name" value="GUANYLATE KINASE"/>
    <property type="match status" value="1"/>
</dbReference>
<dbReference type="Pfam" id="PF00625">
    <property type="entry name" value="Guanylate_kin"/>
    <property type="match status" value="1"/>
</dbReference>
<gene>
    <name evidence="7" type="ORF">P3F81_00050</name>
</gene>
<keyword evidence="3" id="KW-0808">Transferase</keyword>
<dbReference type="SMART" id="SM00072">
    <property type="entry name" value="GuKc"/>
    <property type="match status" value="1"/>
</dbReference>
<reference evidence="7" key="1">
    <citation type="submission" date="2023-03" db="EMBL/GenBank/DDBJ databases">
        <title>Selenobaculum gbiensis gen. nov. sp. nov., a new bacterium isolated from the gut microbiota of IBD patient.</title>
        <authorList>
            <person name="Yeo S."/>
            <person name="Park H."/>
            <person name="Huh C.S."/>
        </authorList>
    </citation>
    <scope>NUCLEOTIDE SEQUENCE</scope>
    <source>
        <strain evidence="7">ICN-92133</strain>
    </source>
</reference>
<evidence type="ECO:0000259" key="6">
    <source>
        <dbReference type="PROSITE" id="PS50052"/>
    </source>
</evidence>